<evidence type="ECO:0000313" key="1">
    <source>
        <dbReference type="EMBL" id="KIE46237.1"/>
    </source>
</evidence>
<dbReference type="Proteomes" id="UP000031366">
    <property type="component" value="Unassembled WGS sequence"/>
</dbReference>
<keyword evidence="2" id="KW-1185">Reference proteome</keyword>
<proteinExistence type="predicted"/>
<dbReference type="AlphaFoldDB" id="A0A0C1QYU8"/>
<comment type="caution">
    <text evidence="1">The sequence shown here is derived from an EMBL/GenBank/DDBJ whole genome shotgun (WGS) entry which is preliminary data.</text>
</comment>
<name>A0A0C1QYU8_9CLOT</name>
<evidence type="ECO:0000313" key="2">
    <source>
        <dbReference type="Proteomes" id="UP000031366"/>
    </source>
</evidence>
<sequence>MNYIKEYLASKSIYCIALITKKDIPAREFYEKHGFKCNEDNIFMYNIF</sequence>
<dbReference type="EMBL" id="AYSO01000017">
    <property type="protein sequence ID" value="KIE46237.1"/>
    <property type="molecule type" value="Genomic_DNA"/>
</dbReference>
<accession>A0A0C1QYU8</accession>
<dbReference type="SUPFAM" id="SSF55729">
    <property type="entry name" value="Acyl-CoA N-acyltransferases (Nat)"/>
    <property type="match status" value="1"/>
</dbReference>
<dbReference type="Gene3D" id="3.40.630.30">
    <property type="match status" value="1"/>
</dbReference>
<dbReference type="InterPro" id="IPR016181">
    <property type="entry name" value="Acyl_CoA_acyltransferase"/>
</dbReference>
<gene>
    <name evidence="1" type="ORF">U732_1863</name>
</gene>
<dbReference type="RefSeq" id="WP_236887378.1">
    <property type="nucleotide sequence ID" value="NZ_AYSO01000017.1"/>
</dbReference>
<reference evidence="1 2" key="1">
    <citation type="journal article" date="2015" name="Infect. Genet. Evol.">
        <title>Genomic sequences of six botulinum neurotoxin-producing strains representing three clostridial species illustrate the mobility and diversity of botulinum neurotoxin genes.</title>
        <authorList>
            <person name="Smith T.J."/>
            <person name="Hill K.K."/>
            <person name="Xie G."/>
            <person name="Foley B.T."/>
            <person name="Williamson C.H."/>
            <person name="Foster J.T."/>
            <person name="Johnson S.L."/>
            <person name="Chertkov O."/>
            <person name="Teshima H."/>
            <person name="Gibbons H.S."/>
            <person name="Johnsky L.A."/>
            <person name="Karavis M.A."/>
            <person name="Smith L.A."/>
        </authorList>
    </citation>
    <scope>NUCLEOTIDE SEQUENCE [LARGE SCALE GENOMIC DNA]</scope>
    <source>
        <strain evidence="1 2">CDC 2741</strain>
    </source>
</reference>
<protein>
    <submittedName>
        <fullName evidence="1">Uncharacterized protein</fullName>
    </submittedName>
</protein>
<organism evidence="1 2">
    <name type="scientific">Clostridium argentinense CDC 2741</name>
    <dbReference type="NCBI Taxonomy" id="1418104"/>
    <lineage>
        <taxon>Bacteria</taxon>
        <taxon>Bacillati</taxon>
        <taxon>Bacillota</taxon>
        <taxon>Clostridia</taxon>
        <taxon>Eubacteriales</taxon>
        <taxon>Clostridiaceae</taxon>
        <taxon>Clostridium</taxon>
    </lineage>
</organism>